<evidence type="ECO:0000256" key="4">
    <source>
        <dbReference type="PROSITE-ProRule" id="PRU00146"/>
    </source>
</evidence>
<dbReference type="GO" id="GO:0005634">
    <property type="term" value="C:nucleus"/>
    <property type="evidence" value="ECO:0007669"/>
    <property type="project" value="TreeGrafter"/>
</dbReference>
<dbReference type="SMART" id="SM00249">
    <property type="entry name" value="PHD"/>
    <property type="match status" value="1"/>
</dbReference>
<keyword evidence="11" id="KW-1185">Reference proteome</keyword>
<gene>
    <name evidence="10" type="primary">LOC103185694</name>
</gene>
<keyword evidence="2 4" id="KW-0863">Zinc-finger</keyword>
<protein>
    <submittedName>
        <fullName evidence="10">MLLT6, PHD finger containing</fullName>
    </submittedName>
</protein>
<sequence>MNMVIHCLICLFPLCFTACYGIVQVPTGPWFCRKCESQERAARVRCELCPHKDGALKRTDNGGWAHVVCALYVPEVQFANVISMEPIVLQYVPHERFNKTCYLCEEQGRESKAATGACMTCNRHGCRQAFHVTCAQMAGLLCEEQGSEIDNVKYCGYCKYHFNKVKKSRHSANSAYDQGLSDSSTHSQDKLSSLHDKQRKSRKDRERPKQRLKKPTESLSVVVNTVPAATEKGACTPHVSGKEPAAEVNRSESKVKKASGHGSSQRGRKPGGGKSSSSVPAASSTSTFQQGSLLNTPSAPTCQELVRIPKPDVRGETYLQSLCLSQSSPPYETIKGGDLFSTDSNLSGFNPLMRYSSGTGGPAKALESTRGELRTCSGGMGGPSAGGGGYKRPQTVGADGEETVKEKKHKANKKSKAGRGRPKGSKNSEPPPALAPPLLAMPEVVTAIGNPTLPKLTPSTCAMPGMNIESSLLSTDVFASSEPPLSLGAGMLGAVCSTPHSSSMLSHQRGGHLMHFTRPSLPGTITATTSISSSQVFSLPGSSYNLTPSHLFGGPLTPGPSISSLINASENSQAEPDMDDNDCSFVCRGSSSRESLSPRSPIGGLPILYDQTVSSQLENVPQSTSNIEQLLEKHWNGDGTIDIVEMLRSLHMLQLENRRLQEQIMSLSAKKERLQLLNVQLSVPFVSVSASPASQLHMIPSHNVCSSDLLNSIKSPPSKTSYITENSLSASSEDLRSGCHSRSSSASSLQSTPPPPQTPASLPILGPMPGGQPQVNGLTRTSMAAAAGGGGPPMTSAFAAMPGVGGVMASQPGNQLAINGIVGSPNGVIQPSASTAQTHPSLSHACTSHTVPLSTSLCNSNMSGLGQLPDQQRQLLYQHQQQQQQQLHQLLTSQQLTPDQHALVYQMVQQQRQRQFQRLQVSAGPQLPISSLLPGPSALPAHPARNSFLSLHANSGAQKVQRQDGAEERFPVASPHPRSLLHPGSTVSKCWDGTEFRSSPSTRSRDTDNSIELDA</sequence>
<dbReference type="GO" id="GO:0031491">
    <property type="term" value="F:nucleosome binding"/>
    <property type="evidence" value="ECO:0007669"/>
    <property type="project" value="TreeGrafter"/>
</dbReference>
<dbReference type="InterPro" id="IPR049775">
    <property type="entry name" value="AF10_ePHD"/>
</dbReference>
<evidence type="ECO:0000256" key="5">
    <source>
        <dbReference type="SAM" id="Coils"/>
    </source>
</evidence>
<dbReference type="Proteomes" id="UP000314986">
    <property type="component" value="Unassembled WGS sequence"/>
</dbReference>
<keyword evidence="5" id="KW-0175">Coiled coil</keyword>
<dbReference type="PROSITE" id="PS50016">
    <property type="entry name" value="ZF_PHD_2"/>
    <property type="match status" value="1"/>
</dbReference>
<dbReference type="STRING" id="7868.ENSCMIP00000036501"/>
<evidence type="ECO:0000256" key="2">
    <source>
        <dbReference type="ARBA" id="ARBA00022771"/>
    </source>
</evidence>
<evidence type="ECO:0000313" key="10">
    <source>
        <dbReference type="Ensembl" id="ENSCMIP00000036501.1"/>
    </source>
</evidence>
<feature type="compositionally biased region" description="Polar residues" evidence="6">
    <location>
        <begin position="288"/>
        <end position="298"/>
    </location>
</feature>
<feature type="compositionally biased region" description="Polar residues" evidence="6">
    <location>
        <begin position="174"/>
        <end position="186"/>
    </location>
</feature>
<reference evidence="11" key="2">
    <citation type="journal article" date="2007" name="PLoS Biol.">
        <title>Survey sequencing and comparative analysis of the elephant shark (Callorhinchus milii) genome.</title>
        <authorList>
            <person name="Venkatesh B."/>
            <person name="Kirkness E.F."/>
            <person name="Loh Y.H."/>
            <person name="Halpern A.L."/>
            <person name="Lee A.P."/>
            <person name="Johnson J."/>
            <person name="Dandona N."/>
            <person name="Viswanathan L.D."/>
            <person name="Tay A."/>
            <person name="Venter J.C."/>
            <person name="Strausberg R.L."/>
            <person name="Brenner S."/>
        </authorList>
    </citation>
    <scope>NUCLEOTIDE SEQUENCE [LARGE SCALE GENOMIC DNA]</scope>
</reference>
<feature type="chain" id="PRO_5021375035" evidence="7">
    <location>
        <begin position="22"/>
        <end position="1015"/>
    </location>
</feature>
<keyword evidence="1" id="KW-0479">Metal-binding</keyword>
<dbReference type="GO" id="GO:0008270">
    <property type="term" value="F:zinc ion binding"/>
    <property type="evidence" value="ECO:0007669"/>
    <property type="project" value="UniProtKB-KW"/>
</dbReference>
<feature type="region of interest" description="Disordered" evidence="6">
    <location>
        <begin position="359"/>
        <end position="436"/>
    </location>
</feature>
<reference evidence="11" key="1">
    <citation type="journal article" date="2006" name="Science">
        <title>Ancient noncoding elements conserved in the human genome.</title>
        <authorList>
            <person name="Venkatesh B."/>
            <person name="Kirkness E.F."/>
            <person name="Loh Y.H."/>
            <person name="Halpern A.L."/>
            <person name="Lee A.P."/>
            <person name="Johnson J."/>
            <person name="Dandona N."/>
            <person name="Viswanathan L.D."/>
            <person name="Tay A."/>
            <person name="Venter J.C."/>
            <person name="Strausberg R.L."/>
            <person name="Brenner S."/>
        </authorList>
    </citation>
    <scope>NUCLEOTIDE SEQUENCE [LARGE SCALE GENOMIC DNA]</scope>
</reference>
<dbReference type="PANTHER" id="PTHR13793">
    <property type="entry name" value="PHD FINGER PROTEINS"/>
    <property type="match status" value="1"/>
</dbReference>
<dbReference type="InterPro" id="IPR013083">
    <property type="entry name" value="Znf_RING/FYVE/PHD"/>
</dbReference>
<dbReference type="OMA" id="KERHRRC"/>
<dbReference type="CDD" id="cd15708">
    <property type="entry name" value="ePHD_AF10"/>
    <property type="match status" value="1"/>
</dbReference>
<dbReference type="InterPro" id="IPR001965">
    <property type="entry name" value="Znf_PHD"/>
</dbReference>
<dbReference type="PROSITE" id="PS51805">
    <property type="entry name" value="EPHD"/>
    <property type="match status" value="1"/>
</dbReference>
<feature type="compositionally biased region" description="Low complexity" evidence="6">
    <location>
        <begin position="275"/>
        <end position="287"/>
    </location>
</feature>
<evidence type="ECO:0000256" key="1">
    <source>
        <dbReference type="ARBA" id="ARBA00022723"/>
    </source>
</evidence>
<feature type="compositionally biased region" description="Basic and acidic residues" evidence="6">
    <location>
        <begin position="240"/>
        <end position="255"/>
    </location>
</feature>
<dbReference type="InterPro" id="IPR050701">
    <property type="entry name" value="Histone_Mod_Regulator"/>
</dbReference>
<proteinExistence type="predicted"/>
<keyword evidence="3" id="KW-0862">Zinc</keyword>
<evidence type="ECO:0000259" key="8">
    <source>
        <dbReference type="PROSITE" id="PS50016"/>
    </source>
</evidence>
<evidence type="ECO:0000259" key="9">
    <source>
        <dbReference type="PROSITE" id="PS51805"/>
    </source>
</evidence>
<dbReference type="GeneTree" id="ENSGT00940000158572"/>
<reference evidence="10" key="5">
    <citation type="submission" date="2025-09" db="UniProtKB">
        <authorList>
            <consortium name="Ensembl"/>
        </authorList>
    </citation>
    <scope>IDENTIFICATION</scope>
</reference>
<dbReference type="InterPro" id="IPR034732">
    <property type="entry name" value="EPHD"/>
</dbReference>
<feature type="region of interest" description="Disordered" evidence="6">
    <location>
        <begin position="964"/>
        <end position="1015"/>
    </location>
</feature>
<dbReference type="GO" id="GO:0006357">
    <property type="term" value="P:regulation of transcription by RNA polymerase II"/>
    <property type="evidence" value="ECO:0007669"/>
    <property type="project" value="TreeGrafter"/>
</dbReference>
<dbReference type="InParanoid" id="A0A4W3JAC5"/>
<dbReference type="Pfam" id="PF13832">
    <property type="entry name" value="zf-HC5HC2H_2"/>
    <property type="match status" value="1"/>
</dbReference>
<feature type="compositionally biased region" description="Gly residues" evidence="6">
    <location>
        <begin position="378"/>
        <end position="390"/>
    </location>
</feature>
<name>A0A4W3JAC5_CALMI</name>
<evidence type="ECO:0000256" key="3">
    <source>
        <dbReference type="ARBA" id="ARBA00022833"/>
    </source>
</evidence>
<evidence type="ECO:0000256" key="7">
    <source>
        <dbReference type="SAM" id="SignalP"/>
    </source>
</evidence>
<keyword evidence="7" id="KW-0732">Signal</keyword>
<dbReference type="GO" id="GO:0042393">
    <property type="term" value="F:histone binding"/>
    <property type="evidence" value="ECO:0007669"/>
    <property type="project" value="TreeGrafter"/>
</dbReference>
<dbReference type="InterPro" id="IPR019787">
    <property type="entry name" value="Znf_PHD-finger"/>
</dbReference>
<feature type="region of interest" description="Disordered" evidence="6">
    <location>
        <begin position="174"/>
        <end position="298"/>
    </location>
</feature>
<feature type="domain" description="PHD-type" evidence="9">
    <location>
        <begin position="43"/>
        <end position="162"/>
    </location>
</feature>
<dbReference type="Gene3D" id="3.30.40.10">
    <property type="entry name" value="Zinc/RING finger domain, C3HC4 (zinc finger)"/>
    <property type="match status" value="1"/>
</dbReference>
<feature type="signal peptide" evidence="7">
    <location>
        <begin position="1"/>
        <end position="21"/>
    </location>
</feature>
<dbReference type="AlphaFoldDB" id="A0A4W3JAC5"/>
<dbReference type="PANTHER" id="PTHR13793:SF90">
    <property type="entry name" value="PROTEIN AF-17"/>
    <property type="match status" value="1"/>
</dbReference>
<reference evidence="11" key="3">
    <citation type="journal article" date="2014" name="Nature">
        <title>Elephant shark genome provides unique insights into gnathostome evolution.</title>
        <authorList>
            <consortium name="International Elephant Shark Genome Sequencing Consortium"/>
            <person name="Venkatesh B."/>
            <person name="Lee A.P."/>
            <person name="Ravi V."/>
            <person name="Maurya A.K."/>
            <person name="Lian M.M."/>
            <person name="Swann J.B."/>
            <person name="Ohta Y."/>
            <person name="Flajnik M.F."/>
            <person name="Sutoh Y."/>
            <person name="Kasahara M."/>
            <person name="Hoon S."/>
            <person name="Gangu V."/>
            <person name="Roy S.W."/>
            <person name="Irimia M."/>
            <person name="Korzh V."/>
            <person name="Kondrychyn I."/>
            <person name="Lim Z.W."/>
            <person name="Tay B.H."/>
            <person name="Tohari S."/>
            <person name="Kong K.W."/>
            <person name="Ho S."/>
            <person name="Lorente-Galdos B."/>
            <person name="Quilez J."/>
            <person name="Marques-Bonet T."/>
            <person name="Raney B.J."/>
            <person name="Ingham P.W."/>
            <person name="Tay A."/>
            <person name="Hillier L.W."/>
            <person name="Minx P."/>
            <person name="Boehm T."/>
            <person name="Wilson R.K."/>
            <person name="Brenner S."/>
            <person name="Warren W.C."/>
        </authorList>
    </citation>
    <scope>NUCLEOTIDE SEQUENCE [LARGE SCALE GENOMIC DNA]</scope>
</reference>
<accession>A0A4W3JAC5</accession>
<feature type="region of interest" description="Disordered" evidence="6">
    <location>
        <begin position="720"/>
        <end position="777"/>
    </location>
</feature>
<feature type="domain" description="PHD-type" evidence="8">
    <location>
        <begin position="98"/>
        <end position="161"/>
    </location>
</feature>
<evidence type="ECO:0000256" key="6">
    <source>
        <dbReference type="SAM" id="MobiDB-lite"/>
    </source>
</evidence>
<feature type="compositionally biased region" description="Basic and acidic residues" evidence="6">
    <location>
        <begin position="187"/>
        <end position="196"/>
    </location>
</feature>
<feature type="compositionally biased region" description="Polar residues" evidence="6">
    <location>
        <begin position="720"/>
        <end position="732"/>
    </location>
</feature>
<feature type="compositionally biased region" description="Basic residues" evidence="6">
    <location>
        <begin position="406"/>
        <end position="424"/>
    </location>
</feature>
<dbReference type="Ensembl" id="ENSCMIT00000037041.1">
    <property type="protein sequence ID" value="ENSCMIP00000036501.1"/>
    <property type="gene ID" value="ENSCMIG00000015422.1"/>
</dbReference>
<feature type="coiled-coil region" evidence="5">
    <location>
        <begin position="643"/>
        <end position="677"/>
    </location>
</feature>
<reference evidence="10" key="4">
    <citation type="submission" date="2025-08" db="UniProtKB">
        <authorList>
            <consortium name="Ensembl"/>
        </authorList>
    </citation>
    <scope>IDENTIFICATION</scope>
</reference>
<evidence type="ECO:0000313" key="11">
    <source>
        <dbReference type="Proteomes" id="UP000314986"/>
    </source>
</evidence>
<dbReference type="FunFam" id="3.30.40.10:FF:000042">
    <property type="entry name" value="protein AF-10 isoform X1"/>
    <property type="match status" value="1"/>
</dbReference>
<organism evidence="10 11">
    <name type="scientific">Callorhinchus milii</name>
    <name type="common">Ghost shark</name>
    <dbReference type="NCBI Taxonomy" id="7868"/>
    <lineage>
        <taxon>Eukaryota</taxon>
        <taxon>Metazoa</taxon>
        <taxon>Chordata</taxon>
        <taxon>Craniata</taxon>
        <taxon>Vertebrata</taxon>
        <taxon>Chondrichthyes</taxon>
        <taxon>Holocephali</taxon>
        <taxon>Chimaeriformes</taxon>
        <taxon>Callorhinchidae</taxon>
        <taxon>Callorhinchus</taxon>
    </lineage>
</organism>